<evidence type="ECO:0000256" key="3">
    <source>
        <dbReference type="ARBA" id="ARBA00022679"/>
    </source>
</evidence>
<dbReference type="Gene3D" id="1.10.510.10">
    <property type="entry name" value="Transferase(Phosphotransferase) domain 1"/>
    <property type="match status" value="1"/>
</dbReference>
<dbReference type="PANTHER" id="PTHR24356">
    <property type="entry name" value="SERINE/THREONINE-PROTEIN KINASE"/>
    <property type="match status" value="1"/>
</dbReference>
<name>A0A1I8H2F3_9PLAT</name>
<evidence type="ECO:0000256" key="6">
    <source>
        <dbReference type="ARBA" id="ARBA00022840"/>
    </source>
</evidence>
<dbReference type="InterPro" id="IPR000719">
    <property type="entry name" value="Prot_kinase_dom"/>
</dbReference>
<dbReference type="InterPro" id="IPR011009">
    <property type="entry name" value="Kinase-like_dom_sf"/>
</dbReference>
<keyword evidence="12" id="KW-1185">Reference proteome</keyword>
<keyword evidence="3" id="KW-0808">Transferase</keyword>
<accession>A0A1I8H2F3</accession>
<dbReference type="CDD" id="cd00180">
    <property type="entry name" value="PKc"/>
    <property type="match status" value="1"/>
</dbReference>
<dbReference type="Gene3D" id="3.30.200.20">
    <property type="entry name" value="Phosphorylase Kinase, domain 1"/>
    <property type="match status" value="1"/>
</dbReference>
<keyword evidence="5" id="KW-0418">Kinase</keyword>
<organism evidence="12 13">
    <name type="scientific">Macrostomum lignano</name>
    <dbReference type="NCBI Taxonomy" id="282301"/>
    <lineage>
        <taxon>Eukaryota</taxon>
        <taxon>Metazoa</taxon>
        <taxon>Spiralia</taxon>
        <taxon>Lophotrochozoa</taxon>
        <taxon>Platyhelminthes</taxon>
        <taxon>Rhabditophora</taxon>
        <taxon>Macrostomorpha</taxon>
        <taxon>Macrostomida</taxon>
        <taxon>Macrostomidae</taxon>
        <taxon>Macrostomum</taxon>
    </lineage>
</organism>
<feature type="region of interest" description="Disordered" evidence="10">
    <location>
        <begin position="116"/>
        <end position="138"/>
    </location>
</feature>
<keyword evidence="2" id="KW-0723">Serine/threonine-protein kinase</keyword>
<proteinExistence type="predicted"/>
<protein>
    <recommendedName>
        <fullName evidence="1">non-specific serine/threonine protein kinase</fullName>
        <ecNumber evidence="1">2.7.11.1</ecNumber>
    </recommendedName>
</protein>
<dbReference type="GO" id="GO:0004674">
    <property type="term" value="F:protein serine/threonine kinase activity"/>
    <property type="evidence" value="ECO:0007669"/>
    <property type="project" value="UniProtKB-KW"/>
</dbReference>
<dbReference type="PROSITE" id="PS00108">
    <property type="entry name" value="PROTEIN_KINASE_ST"/>
    <property type="match status" value="1"/>
</dbReference>
<reference evidence="13" key="1">
    <citation type="submission" date="2016-11" db="UniProtKB">
        <authorList>
            <consortium name="WormBaseParasite"/>
        </authorList>
    </citation>
    <scope>IDENTIFICATION</scope>
</reference>
<dbReference type="PROSITE" id="PS00107">
    <property type="entry name" value="PROTEIN_KINASE_ATP"/>
    <property type="match status" value="1"/>
</dbReference>
<evidence type="ECO:0000256" key="7">
    <source>
        <dbReference type="ARBA" id="ARBA00047899"/>
    </source>
</evidence>
<evidence type="ECO:0000313" key="12">
    <source>
        <dbReference type="Proteomes" id="UP000095280"/>
    </source>
</evidence>
<evidence type="ECO:0000256" key="10">
    <source>
        <dbReference type="SAM" id="MobiDB-lite"/>
    </source>
</evidence>
<dbReference type="WBParaSite" id="maker-uti_cns_0004124-snap-gene-0.2-mRNA-1">
    <property type="protein sequence ID" value="maker-uti_cns_0004124-snap-gene-0.2-mRNA-1"/>
    <property type="gene ID" value="maker-uti_cns_0004124-snap-gene-0.2"/>
</dbReference>
<evidence type="ECO:0000256" key="5">
    <source>
        <dbReference type="ARBA" id="ARBA00022777"/>
    </source>
</evidence>
<feature type="binding site" evidence="9">
    <location>
        <position position="298"/>
    </location>
    <ligand>
        <name>ATP</name>
        <dbReference type="ChEBI" id="CHEBI:30616"/>
    </ligand>
</feature>
<dbReference type="PROSITE" id="PS50011">
    <property type="entry name" value="PROTEIN_KINASE_DOM"/>
    <property type="match status" value="1"/>
</dbReference>
<dbReference type="SMART" id="SM00220">
    <property type="entry name" value="S_TKc"/>
    <property type="match status" value="1"/>
</dbReference>
<dbReference type="AlphaFoldDB" id="A0A1I8H2F3"/>
<dbReference type="InterPro" id="IPR050236">
    <property type="entry name" value="Ser_Thr_kinase_AGC"/>
</dbReference>
<evidence type="ECO:0000256" key="9">
    <source>
        <dbReference type="PROSITE-ProRule" id="PRU10141"/>
    </source>
</evidence>
<keyword evidence="6 9" id="KW-0067">ATP-binding</keyword>
<evidence type="ECO:0000256" key="8">
    <source>
        <dbReference type="ARBA" id="ARBA00048679"/>
    </source>
</evidence>
<dbReference type="GO" id="GO:0035556">
    <property type="term" value="P:intracellular signal transduction"/>
    <property type="evidence" value="ECO:0007669"/>
    <property type="project" value="TreeGrafter"/>
</dbReference>
<comment type="catalytic activity">
    <reaction evidence="8">
        <text>L-seryl-[protein] + ATP = O-phospho-L-seryl-[protein] + ADP + H(+)</text>
        <dbReference type="Rhea" id="RHEA:17989"/>
        <dbReference type="Rhea" id="RHEA-COMP:9863"/>
        <dbReference type="Rhea" id="RHEA-COMP:11604"/>
        <dbReference type="ChEBI" id="CHEBI:15378"/>
        <dbReference type="ChEBI" id="CHEBI:29999"/>
        <dbReference type="ChEBI" id="CHEBI:30616"/>
        <dbReference type="ChEBI" id="CHEBI:83421"/>
        <dbReference type="ChEBI" id="CHEBI:456216"/>
        <dbReference type="EC" id="2.7.11.1"/>
    </reaction>
</comment>
<dbReference type="PANTHER" id="PTHR24356:SF407">
    <property type="entry name" value="RAC SERINE_THREONINE-PROTEIN KINASE"/>
    <property type="match status" value="1"/>
</dbReference>
<dbReference type="EC" id="2.7.11.1" evidence="1"/>
<comment type="catalytic activity">
    <reaction evidence="7">
        <text>L-threonyl-[protein] + ATP = O-phospho-L-threonyl-[protein] + ADP + H(+)</text>
        <dbReference type="Rhea" id="RHEA:46608"/>
        <dbReference type="Rhea" id="RHEA-COMP:11060"/>
        <dbReference type="Rhea" id="RHEA-COMP:11605"/>
        <dbReference type="ChEBI" id="CHEBI:15378"/>
        <dbReference type="ChEBI" id="CHEBI:30013"/>
        <dbReference type="ChEBI" id="CHEBI:30616"/>
        <dbReference type="ChEBI" id="CHEBI:61977"/>
        <dbReference type="ChEBI" id="CHEBI:456216"/>
        <dbReference type="EC" id="2.7.11.1"/>
    </reaction>
</comment>
<evidence type="ECO:0000259" key="11">
    <source>
        <dbReference type="PROSITE" id="PS50011"/>
    </source>
</evidence>
<feature type="domain" description="Protein kinase" evidence="11">
    <location>
        <begin position="260"/>
        <end position="541"/>
    </location>
</feature>
<dbReference type="Proteomes" id="UP000095280">
    <property type="component" value="Unplaced"/>
</dbReference>
<keyword evidence="4 9" id="KW-0547">Nucleotide-binding</keyword>
<evidence type="ECO:0000256" key="2">
    <source>
        <dbReference type="ARBA" id="ARBA00022527"/>
    </source>
</evidence>
<dbReference type="InterPro" id="IPR017441">
    <property type="entry name" value="Protein_kinase_ATP_BS"/>
</dbReference>
<dbReference type="InterPro" id="IPR008271">
    <property type="entry name" value="Ser/Thr_kinase_AS"/>
</dbReference>
<dbReference type="Pfam" id="PF00069">
    <property type="entry name" value="Pkinase"/>
    <property type="match status" value="1"/>
</dbReference>
<evidence type="ECO:0000256" key="4">
    <source>
        <dbReference type="ARBA" id="ARBA00022741"/>
    </source>
</evidence>
<evidence type="ECO:0000256" key="1">
    <source>
        <dbReference type="ARBA" id="ARBA00012513"/>
    </source>
</evidence>
<sequence>MITISKERRVNAEKIISAELQFAKVKDHASYCSLARAYKDGNAKQQFYPHGFGAMTSRVNKPRNVDCIDCRSVCYTADDSGIVADYLDLSVNSELSLSSNSGCLLCILSSRNPKEQLQSKTGSDTLAPKNTQEPSAENWSWTGRSRSVTFIRLPTTTSANCVSVLQTEQVSTSRLGVDDLLWALLRRARDYGLFAHQMPVFFESLCHALARHPRTQKQQQQQLYESQQANQPLNPMQQPNCTFAGTGCIPLKIFTGQYYYRPTHCLGKGNFGQVYMCEVDRLSSFSKREVPVEVFALKVTQHLHTYKMEQWVHQVLQRDHTRESYKSTFLLWMLDCLTIQLSGKSTGCLLLELATGGSLQDLLTGLHTGKQRLLEHEAVFYIAEVGCAIDYMHSRGCLHMDIKADNVLLSASGHVRLADFGHALQLDRLGRACSQLRAGLNTYHLPGEVLRKAPIANDGVQRGHVVTKATDWFSFGCLAYWLLHNVFPIVPPKSLRTDWTVDQYARYMQSEGYQQLINSNMQVSPAYRQLLLSLLHPRPGFRPRCLSRMLLHHGDVFASLLPPRNSPPICTAEARAGELRRAIESGCLLPPFAPEMRQDFN</sequence>
<dbReference type="SUPFAM" id="SSF56112">
    <property type="entry name" value="Protein kinase-like (PK-like)"/>
    <property type="match status" value="1"/>
</dbReference>
<dbReference type="GO" id="GO:0005524">
    <property type="term" value="F:ATP binding"/>
    <property type="evidence" value="ECO:0007669"/>
    <property type="project" value="UniProtKB-UniRule"/>
</dbReference>
<evidence type="ECO:0000313" key="13">
    <source>
        <dbReference type="WBParaSite" id="maker-uti_cns_0004124-snap-gene-0.2-mRNA-1"/>
    </source>
</evidence>